<evidence type="ECO:0000313" key="2">
    <source>
        <dbReference type="EMBL" id="RIB23545.1"/>
    </source>
</evidence>
<protein>
    <submittedName>
        <fullName evidence="2">Uncharacterized protein</fullName>
    </submittedName>
</protein>
<dbReference type="AlphaFoldDB" id="A0A397VM15"/>
<evidence type="ECO:0000256" key="1">
    <source>
        <dbReference type="SAM" id="MobiDB-lite"/>
    </source>
</evidence>
<reference evidence="2 3" key="1">
    <citation type="submission" date="2018-06" db="EMBL/GenBank/DDBJ databases">
        <title>Comparative genomics reveals the genomic features of Rhizophagus irregularis, R. cerebriforme, R. diaphanum and Gigaspora rosea, and their symbiotic lifestyle signature.</title>
        <authorList>
            <person name="Morin E."/>
            <person name="San Clemente H."/>
            <person name="Chen E.C.H."/>
            <person name="De La Providencia I."/>
            <person name="Hainaut M."/>
            <person name="Kuo A."/>
            <person name="Kohler A."/>
            <person name="Murat C."/>
            <person name="Tang N."/>
            <person name="Roy S."/>
            <person name="Loubradou J."/>
            <person name="Henrissat B."/>
            <person name="Grigoriev I.V."/>
            <person name="Corradi N."/>
            <person name="Roux C."/>
            <person name="Martin F.M."/>
        </authorList>
    </citation>
    <scope>NUCLEOTIDE SEQUENCE [LARGE SCALE GENOMIC DNA]</scope>
    <source>
        <strain evidence="2 3">DAOM 194757</strain>
    </source>
</reference>
<dbReference type="EMBL" id="QKWP01000256">
    <property type="protein sequence ID" value="RIB23545.1"/>
    <property type="molecule type" value="Genomic_DNA"/>
</dbReference>
<keyword evidence="3" id="KW-1185">Reference proteome</keyword>
<accession>A0A397VM15</accession>
<dbReference type="Proteomes" id="UP000266673">
    <property type="component" value="Unassembled WGS sequence"/>
</dbReference>
<feature type="region of interest" description="Disordered" evidence="1">
    <location>
        <begin position="1"/>
        <end position="41"/>
    </location>
</feature>
<organism evidence="2 3">
    <name type="scientific">Gigaspora rosea</name>
    <dbReference type="NCBI Taxonomy" id="44941"/>
    <lineage>
        <taxon>Eukaryota</taxon>
        <taxon>Fungi</taxon>
        <taxon>Fungi incertae sedis</taxon>
        <taxon>Mucoromycota</taxon>
        <taxon>Glomeromycotina</taxon>
        <taxon>Glomeromycetes</taxon>
        <taxon>Diversisporales</taxon>
        <taxon>Gigasporaceae</taxon>
        <taxon>Gigaspora</taxon>
    </lineage>
</organism>
<comment type="caution">
    <text evidence="2">The sequence shown here is derived from an EMBL/GenBank/DDBJ whole genome shotgun (WGS) entry which is preliminary data.</text>
</comment>
<evidence type="ECO:0000313" key="3">
    <source>
        <dbReference type="Proteomes" id="UP000266673"/>
    </source>
</evidence>
<gene>
    <name evidence="2" type="ORF">C2G38_2170983</name>
</gene>
<feature type="compositionally biased region" description="Acidic residues" evidence="1">
    <location>
        <begin position="25"/>
        <end position="34"/>
    </location>
</feature>
<proteinExistence type="predicted"/>
<feature type="compositionally biased region" description="Basic and acidic residues" evidence="1">
    <location>
        <begin position="1"/>
        <end position="11"/>
    </location>
</feature>
<sequence>MSKPSKEDKSVKTRGSKGKGISANEDIDEDENNDSWDSNNETVEERVTALVGKKKKEIFQGQKALDEAWEAWLEKVSSFKQGIKLSPQQNQDNSKNSTSKLAISILKDEEETETIRGLQIRILEYLILRNIEAILKFRETLNSRITIFLPMLQKSVTPIVTMFAGAHTQEGEYVIVKILTCDLNAN</sequence>
<name>A0A397VM15_9GLOM</name>